<feature type="active site" description="Charge relay system" evidence="1">
    <location>
        <position position="221"/>
    </location>
</feature>
<protein>
    <submittedName>
        <fullName evidence="6">Carboxylesterase</fullName>
    </submittedName>
</protein>
<evidence type="ECO:0000313" key="6">
    <source>
        <dbReference type="EMBL" id="RZU61784.1"/>
    </source>
</evidence>
<dbReference type="PANTHER" id="PTHR43194">
    <property type="entry name" value="HYDROLASE ALPHA/BETA FOLD FAMILY"/>
    <property type="match status" value="1"/>
</dbReference>
<evidence type="ECO:0000256" key="4">
    <source>
        <dbReference type="SAM" id="MobiDB-lite"/>
    </source>
</evidence>
<comment type="caution">
    <text evidence="6">The sequence shown here is derived from an EMBL/GenBank/DDBJ whole genome shotgun (WGS) entry which is preliminary data.</text>
</comment>
<dbReference type="RefSeq" id="WP_242607525.1">
    <property type="nucleotide sequence ID" value="NZ_SHLA01000001.1"/>
</dbReference>
<evidence type="ECO:0000256" key="2">
    <source>
        <dbReference type="PIRSR" id="PIRSR017388-2"/>
    </source>
</evidence>
<evidence type="ECO:0000259" key="5">
    <source>
        <dbReference type="Pfam" id="PF12146"/>
    </source>
</evidence>
<dbReference type="Gene3D" id="3.40.50.1820">
    <property type="entry name" value="alpha/beta hydrolase"/>
    <property type="match status" value="1"/>
</dbReference>
<feature type="binding site" evidence="2">
    <location>
        <position position="54"/>
    </location>
    <ligand>
        <name>substrate</name>
    </ligand>
</feature>
<dbReference type="EMBL" id="SHLA01000001">
    <property type="protein sequence ID" value="RZU61784.1"/>
    <property type="molecule type" value="Genomic_DNA"/>
</dbReference>
<dbReference type="AlphaFoldDB" id="A0A4Q8ACI4"/>
<accession>A0A4Q8ACI4</accession>
<dbReference type="Proteomes" id="UP000292685">
    <property type="component" value="Unassembled WGS sequence"/>
</dbReference>
<feature type="domain" description="Serine aminopeptidase S33" evidence="5">
    <location>
        <begin position="48"/>
        <end position="254"/>
    </location>
</feature>
<feature type="active site" description="Nucleophile" evidence="1">
    <location>
        <position position="122"/>
    </location>
</feature>
<dbReference type="InterPro" id="IPR012354">
    <property type="entry name" value="Esterase_lipase"/>
</dbReference>
<dbReference type="PIRSF" id="PIRSF017388">
    <property type="entry name" value="Esterase_lipase"/>
    <property type="match status" value="1"/>
</dbReference>
<name>A0A4Q8ACI4_9MICC</name>
<evidence type="ECO:0000256" key="3">
    <source>
        <dbReference type="PIRSR" id="PIRSR017388-3"/>
    </source>
</evidence>
<dbReference type="SUPFAM" id="SSF53474">
    <property type="entry name" value="alpha/beta-Hydrolases"/>
    <property type="match status" value="1"/>
</dbReference>
<feature type="binding site" evidence="2">
    <location>
        <position position="123"/>
    </location>
    <ligand>
        <name>substrate</name>
    </ligand>
</feature>
<dbReference type="InterPro" id="IPR050228">
    <property type="entry name" value="Carboxylesterase_BioH"/>
</dbReference>
<organism evidence="6 7">
    <name type="scientific">Zhihengliuella halotolerans</name>
    <dbReference type="NCBI Taxonomy" id="370736"/>
    <lineage>
        <taxon>Bacteria</taxon>
        <taxon>Bacillati</taxon>
        <taxon>Actinomycetota</taxon>
        <taxon>Actinomycetes</taxon>
        <taxon>Micrococcales</taxon>
        <taxon>Micrococcaceae</taxon>
        <taxon>Zhihengliuella</taxon>
    </lineage>
</organism>
<dbReference type="PANTHER" id="PTHR43194:SF5">
    <property type="entry name" value="PIMELOYL-[ACYL-CARRIER PROTEIN] METHYL ESTER ESTERASE"/>
    <property type="match status" value="1"/>
</dbReference>
<dbReference type="Pfam" id="PF12146">
    <property type="entry name" value="Hydrolase_4"/>
    <property type="match status" value="1"/>
</dbReference>
<dbReference type="InterPro" id="IPR022742">
    <property type="entry name" value="Hydrolase_4"/>
</dbReference>
<keyword evidence="7" id="KW-1185">Reference proteome</keyword>
<evidence type="ECO:0000256" key="1">
    <source>
        <dbReference type="PIRSR" id="PIRSR017388-1"/>
    </source>
</evidence>
<sequence length="280" mass="30091">MSASSNPIQPRATDDDGVPPPRLSHLPASLTAPVMARPTSGKRPGVAALVIHGFTSSPASMRPWAEFLLDAGYAVSLPVLPGHCTSWPDLARTPWSAWRAAVRTAFDELQRNHDRVYVCGLSMGGALALDLAARRSPAGLALVNPALTFANPTAHAARALKLGIRSVAAIANDIARPGQDEQAYARTPMAAVDQLGRLMRQTTATLPQVTAPTIVFRSAIDHVVPETSVAVLQRRLGTPPSQRHIVRLEKSFHVATLDHDDERIFSETLRFFDAAAALRD</sequence>
<evidence type="ECO:0000313" key="7">
    <source>
        <dbReference type="Proteomes" id="UP000292685"/>
    </source>
</evidence>
<feature type="region of interest" description="Disordered" evidence="4">
    <location>
        <begin position="1"/>
        <end position="39"/>
    </location>
</feature>
<dbReference type="GO" id="GO:0052689">
    <property type="term" value="F:carboxylic ester hydrolase activity"/>
    <property type="evidence" value="ECO:0007669"/>
    <property type="project" value="InterPro"/>
</dbReference>
<gene>
    <name evidence="6" type="ORF">EV380_1362</name>
</gene>
<proteinExistence type="predicted"/>
<feature type="active site" description="Charge relay system" evidence="1">
    <location>
        <position position="253"/>
    </location>
</feature>
<feature type="site" description="Important for substrate specificity" evidence="3">
    <location>
        <position position="170"/>
    </location>
</feature>
<reference evidence="6 7" key="1">
    <citation type="submission" date="2019-02" db="EMBL/GenBank/DDBJ databases">
        <title>Sequencing the genomes of 1000 actinobacteria strains.</title>
        <authorList>
            <person name="Klenk H.-P."/>
        </authorList>
    </citation>
    <scope>NUCLEOTIDE SEQUENCE [LARGE SCALE GENOMIC DNA]</scope>
    <source>
        <strain evidence="6 7">DSM 17364</strain>
    </source>
</reference>
<dbReference type="InterPro" id="IPR029058">
    <property type="entry name" value="AB_hydrolase_fold"/>
</dbReference>